<dbReference type="PROSITE" id="PS00856">
    <property type="entry name" value="GUANYLATE_KINASE_1"/>
    <property type="match status" value="1"/>
</dbReference>
<dbReference type="SUPFAM" id="SSF52540">
    <property type="entry name" value="P-loop containing nucleoside triphosphate hydrolases"/>
    <property type="match status" value="1"/>
</dbReference>
<dbReference type="Pfam" id="PF00018">
    <property type="entry name" value="SH3_1"/>
    <property type="match status" value="1"/>
</dbReference>
<feature type="non-terminal residue" evidence="7">
    <location>
        <position position="420"/>
    </location>
</feature>
<dbReference type="InterPro" id="IPR036034">
    <property type="entry name" value="PDZ_sf"/>
</dbReference>
<dbReference type="Gene3D" id="2.30.42.10">
    <property type="match status" value="1"/>
</dbReference>
<protein>
    <submittedName>
        <fullName evidence="7">Disks large 1</fullName>
    </submittedName>
</protein>
<dbReference type="Proteomes" id="UP000053369">
    <property type="component" value="Unassembled WGS sequence"/>
</dbReference>
<dbReference type="Pfam" id="PF00595">
    <property type="entry name" value="PDZ"/>
    <property type="match status" value="1"/>
</dbReference>
<dbReference type="GO" id="GO:0043113">
    <property type="term" value="P:receptor clustering"/>
    <property type="evidence" value="ECO:0007669"/>
    <property type="project" value="TreeGrafter"/>
</dbReference>
<evidence type="ECO:0000256" key="1">
    <source>
        <dbReference type="ARBA" id="ARBA00022443"/>
    </source>
</evidence>
<feature type="non-terminal residue" evidence="7">
    <location>
        <position position="1"/>
    </location>
</feature>
<organism evidence="7 8">
    <name type="scientific">Mesitornis unicolor</name>
    <name type="common">brown roatelo</name>
    <dbReference type="NCBI Taxonomy" id="54374"/>
    <lineage>
        <taxon>Eukaryota</taxon>
        <taxon>Metazoa</taxon>
        <taxon>Chordata</taxon>
        <taxon>Craniata</taxon>
        <taxon>Vertebrata</taxon>
        <taxon>Euteleostomi</taxon>
        <taxon>Archelosauria</taxon>
        <taxon>Archosauria</taxon>
        <taxon>Dinosauria</taxon>
        <taxon>Saurischia</taxon>
        <taxon>Theropoda</taxon>
        <taxon>Coelurosauria</taxon>
        <taxon>Aves</taxon>
        <taxon>Neognathae</taxon>
        <taxon>Neoaves</taxon>
        <taxon>Columbimorphae</taxon>
        <taxon>Mesitornithiformes</taxon>
        <taxon>Mesitornithidae</taxon>
        <taxon>Mesitornis</taxon>
    </lineage>
</organism>
<dbReference type="FunFam" id="3.30.63.10:FF:000001">
    <property type="entry name" value="Disks large homolog 1 isoform 2"/>
    <property type="match status" value="1"/>
</dbReference>
<dbReference type="InterPro" id="IPR001478">
    <property type="entry name" value="PDZ"/>
</dbReference>
<evidence type="ECO:0000256" key="3">
    <source>
        <dbReference type="PROSITE-ProRule" id="PRU00192"/>
    </source>
</evidence>
<dbReference type="Gene3D" id="2.30.30.40">
    <property type="entry name" value="SH3 Domains"/>
    <property type="match status" value="1"/>
</dbReference>
<dbReference type="SMART" id="SM00228">
    <property type="entry name" value="PDZ"/>
    <property type="match status" value="1"/>
</dbReference>
<feature type="domain" description="PDZ" evidence="6">
    <location>
        <begin position="5"/>
        <end position="86"/>
    </location>
</feature>
<dbReference type="CDD" id="cd00071">
    <property type="entry name" value="GMPK"/>
    <property type="match status" value="1"/>
</dbReference>
<dbReference type="Gene3D" id="3.30.63.10">
    <property type="entry name" value="Guanylate Kinase phosphate binding domain"/>
    <property type="match status" value="1"/>
</dbReference>
<dbReference type="InterPro" id="IPR008145">
    <property type="entry name" value="GK/Ca_channel_bsu"/>
</dbReference>
<dbReference type="Gene3D" id="3.40.50.300">
    <property type="entry name" value="P-loop containing nucleotide triphosphate hydrolases"/>
    <property type="match status" value="1"/>
</dbReference>
<dbReference type="GO" id="GO:0016323">
    <property type="term" value="C:basolateral plasma membrane"/>
    <property type="evidence" value="ECO:0007669"/>
    <property type="project" value="TreeGrafter"/>
</dbReference>
<dbReference type="PROSITE" id="PS50106">
    <property type="entry name" value="PDZ"/>
    <property type="match status" value="1"/>
</dbReference>
<dbReference type="PANTHER" id="PTHR23119:SF5">
    <property type="entry name" value="DISKS LARGE HOMOLOG 1"/>
    <property type="match status" value="1"/>
</dbReference>
<feature type="domain" description="Guanylate kinase-like" evidence="5">
    <location>
        <begin position="230"/>
        <end position="405"/>
    </location>
</feature>
<dbReference type="GO" id="GO:0099072">
    <property type="term" value="P:regulation of postsynaptic membrane neurotransmitter receptor levels"/>
    <property type="evidence" value="ECO:0007669"/>
    <property type="project" value="TreeGrafter"/>
</dbReference>
<dbReference type="InterPro" id="IPR050614">
    <property type="entry name" value="Synaptic_Scaffolding_LAP-MAGUK"/>
</dbReference>
<dbReference type="GO" id="GO:0043005">
    <property type="term" value="C:neuron projection"/>
    <property type="evidence" value="ECO:0007669"/>
    <property type="project" value="TreeGrafter"/>
</dbReference>
<dbReference type="GO" id="GO:0045197">
    <property type="term" value="P:establishment or maintenance of epithelial cell apical/basal polarity"/>
    <property type="evidence" value="ECO:0007669"/>
    <property type="project" value="TreeGrafter"/>
</dbReference>
<dbReference type="GO" id="GO:0031594">
    <property type="term" value="C:neuromuscular junction"/>
    <property type="evidence" value="ECO:0007669"/>
    <property type="project" value="TreeGrafter"/>
</dbReference>
<dbReference type="Pfam" id="PF00625">
    <property type="entry name" value="Guanylate_kin"/>
    <property type="match status" value="1"/>
</dbReference>
<dbReference type="InterPro" id="IPR001452">
    <property type="entry name" value="SH3_domain"/>
</dbReference>
<dbReference type="CDD" id="cd06795">
    <property type="entry name" value="PDZ3_Dlg1-2-4-like"/>
    <property type="match status" value="1"/>
</dbReference>
<dbReference type="GO" id="GO:0097120">
    <property type="term" value="P:receptor localization to synapse"/>
    <property type="evidence" value="ECO:0007669"/>
    <property type="project" value="TreeGrafter"/>
</dbReference>
<name>A0A091RG15_9AVES</name>
<dbReference type="GO" id="GO:0035255">
    <property type="term" value="F:ionotropic glutamate receptor binding"/>
    <property type="evidence" value="ECO:0007669"/>
    <property type="project" value="TreeGrafter"/>
</dbReference>
<dbReference type="GO" id="GO:0007268">
    <property type="term" value="P:chemical synaptic transmission"/>
    <property type="evidence" value="ECO:0007669"/>
    <property type="project" value="TreeGrafter"/>
</dbReference>
<feature type="domain" description="SH3" evidence="4">
    <location>
        <begin position="120"/>
        <end position="190"/>
    </location>
</feature>
<keyword evidence="1 3" id="KW-0728">SH3 domain</keyword>
<dbReference type="SMART" id="SM00072">
    <property type="entry name" value="GuKc"/>
    <property type="match status" value="1"/>
</dbReference>
<dbReference type="FunFam" id="2.30.30.40:FF:000058">
    <property type="entry name" value="Disks large homolog 1 isoform X1"/>
    <property type="match status" value="1"/>
</dbReference>
<dbReference type="InterPro" id="IPR027417">
    <property type="entry name" value="P-loop_NTPase"/>
</dbReference>
<keyword evidence="8" id="KW-1185">Reference proteome</keyword>
<evidence type="ECO:0000313" key="7">
    <source>
        <dbReference type="EMBL" id="KFQ38431.1"/>
    </source>
</evidence>
<gene>
    <name evidence="7" type="ORF">N332_00578</name>
</gene>
<evidence type="ECO:0000256" key="2">
    <source>
        <dbReference type="ARBA" id="ARBA00022737"/>
    </source>
</evidence>
<evidence type="ECO:0000259" key="4">
    <source>
        <dbReference type="PROSITE" id="PS50002"/>
    </source>
</evidence>
<dbReference type="FunFam" id="2.30.30.40:FF:000008">
    <property type="entry name" value="Disks large homolog 1 isoform 2"/>
    <property type="match status" value="1"/>
</dbReference>
<evidence type="ECO:0000259" key="5">
    <source>
        <dbReference type="PROSITE" id="PS50052"/>
    </source>
</evidence>
<dbReference type="GO" id="GO:0019901">
    <property type="term" value="F:protein kinase binding"/>
    <property type="evidence" value="ECO:0007669"/>
    <property type="project" value="TreeGrafter"/>
</dbReference>
<evidence type="ECO:0000259" key="6">
    <source>
        <dbReference type="PROSITE" id="PS50106"/>
    </source>
</evidence>
<dbReference type="SUPFAM" id="SSF50156">
    <property type="entry name" value="PDZ domain-like"/>
    <property type="match status" value="1"/>
</dbReference>
<reference evidence="7 8" key="1">
    <citation type="submission" date="2014-04" db="EMBL/GenBank/DDBJ databases">
        <title>Genome evolution of avian class.</title>
        <authorList>
            <person name="Zhang G."/>
            <person name="Li C."/>
        </authorList>
    </citation>
    <scope>NUCLEOTIDE SEQUENCE [LARGE SCALE GENOMIC DNA]</scope>
    <source>
        <strain evidence="7">BGI_N332</strain>
    </source>
</reference>
<dbReference type="PANTHER" id="PTHR23119">
    <property type="entry name" value="DISCS LARGE"/>
    <property type="match status" value="1"/>
</dbReference>
<dbReference type="InterPro" id="IPR020590">
    <property type="entry name" value="Guanylate_kinase_CS"/>
</dbReference>
<dbReference type="PROSITE" id="PS50002">
    <property type="entry name" value="SH3"/>
    <property type="match status" value="1"/>
</dbReference>
<dbReference type="AlphaFoldDB" id="A0A091RG15"/>
<dbReference type="EMBL" id="KK816481">
    <property type="protein sequence ID" value="KFQ38431.1"/>
    <property type="molecule type" value="Genomic_DNA"/>
</dbReference>
<dbReference type="InterPro" id="IPR008144">
    <property type="entry name" value="Guanylate_kin-like_dom"/>
</dbReference>
<dbReference type="FunFam" id="2.30.42.10:FF:000001">
    <property type="entry name" value="Disks large homolog 1 isoform 2"/>
    <property type="match status" value="1"/>
</dbReference>
<dbReference type="InterPro" id="IPR036028">
    <property type="entry name" value="SH3-like_dom_sf"/>
</dbReference>
<dbReference type="PROSITE" id="PS50052">
    <property type="entry name" value="GUANYLATE_KINASE_2"/>
    <property type="match status" value="1"/>
</dbReference>
<proteinExistence type="predicted"/>
<accession>A0A091RG15</accession>
<dbReference type="GO" id="GO:0098609">
    <property type="term" value="P:cell-cell adhesion"/>
    <property type="evidence" value="ECO:0007669"/>
    <property type="project" value="TreeGrafter"/>
</dbReference>
<dbReference type="SUPFAM" id="SSF50044">
    <property type="entry name" value="SH3-domain"/>
    <property type="match status" value="1"/>
</dbReference>
<sequence>REPRKVVLHRGSTGLGFNIVGGEDGEGIFISFILAGGPADLSGELRKGDRIISVNGVDLKAATHEQAAAALKNAGQAVTIVAQYRPEEYSRFEAKIHDLREQMMNSSISSGSGSLRTSQKRSLYVRALFDYDKTKDSGLPSQGLNFKFGDILHVINASDDEWWQARQVTPDGESDEIGVIPSKRRVEKKERARLKTVKFNSKTRGEKGVSGQEEYVLSYEPVNQQEVSYTRPVIVLGPMKDRINDDLISEFPDKFGSCVPHTTRPKRDYEVDGRDYHFVTSREQMEKDIQDHKFIEAGQYNNHLYGTSVQSVREVAEKGKHCILDVSGNAIKRLQIAQLYPISIFIKPKTVENIMEMNKRLTEEQAKKTFERAMKLEQEFTEHFTAIVQGDTLEEIYNQVKQIIEEQSGPYIWVPAKEKL</sequence>
<dbReference type="FunFam" id="3.40.50.300:FF:001402">
    <property type="entry name" value="Discs, large homolog 3 (Drosophila)"/>
    <property type="match status" value="1"/>
</dbReference>
<keyword evidence="2" id="KW-0677">Repeat</keyword>
<dbReference type="SMART" id="SM00326">
    <property type="entry name" value="SH3"/>
    <property type="match status" value="1"/>
</dbReference>
<dbReference type="CDD" id="cd12031">
    <property type="entry name" value="SH3_DLG1"/>
    <property type="match status" value="1"/>
</dbReference>
<dbReference type="GO" id="GO:0098839">
    <property type="term" value="C:postsynaptic density membrane"/>
    <property type="evidence" value="ECO:0007669"/>
    <property type="project" value="TreeGrafter"/>
</dbReference>
<evidence type="ECO:0000313" key="8">
    <source>
        <dbReference type="Proteomes" id="UP000053369"/>
    </source>
</evidence>